<dbReference type="PROSITE" id="PS50294">
    <property type="entry name" value="WD_REPEATS_REGION"/>
    <property type="match status" value="5"/>
</dbReference>
<feature type="region of interest" description="Disordered" evidence="4">
    <location>
        <begin position="365"/>
        <end position="386"/>
    </location>
</feature>
<feature type="repeat" description="WD" evidence="3">
    <location>
        <begin position="311"/>
        <end position="354"/>
    </location>
</feature>
<dbReference type="Pfam" id="PF00400">
    <property type="entry name" value="WD40"/>
    <property type="match status" value="6"/>
</dbReference>
<evidence type="ECO:0000256" key="1">
    <source>
        <dbReference type="ARBA" id="ARBA00022574"/>
    </source>
</evidence>
<dbReference type="Proteomes" id="UP000053647">
    <property type="component" value="Unassembled WGS sequence"/>
</dbReference>
<dbReference type="Gene3D" id="2.130.10.10">
    <property type="entry name" value="YVTN repeat-like/Quinoprotein amine dehydrogenase"/>
    <property type="match status" value="2"/>
</dbReference>
<keyword evidence="2" id="KW-0677">Repeat</keyword>
<name>A0A0C9SY38_PAXIN</name>
<feature type="repeat" description="WD" evidence="3">
    <location>
        <begin position="52"/>
        <end position="87"/>
    </location>
</feature>
<dbReference type="PROSITE" id="PS00678">
    <property type="entry name" value="WD_REPEATS_1"/>
    <property type="match status" value="3"/>
</dbReference>
<dbReference type="EMBL" id="KN819715">
    <property type="protein sequence ID" value="KIJ08040.1"/>
    <property type="molecule type" value="Genomic_DNA"/>
</dbReference>
<dbReference type="InterPro" id="IPR015943">
    <property type="entry name" value="WD40/YVTN_repeat-like_dom_sf"/>
</dbReference>
<evidence type="ECO:0000256" key="4">
    <source>
        <dbReference type="SAM" id="MobiDB-lite"/>
    </source>
</evidence>
<organism evidence="5 6">
    <name type="scientific">Paxillus involutus ATCC 200175</name>
    <dbReference type="NCBI Taxonomy" id="664439"/>
    <lineage>
        <taxon>Eukaryota</taxon>
        <taxon>Fungi</taxon>
        <taxon>Dikarya</taxon>
        <taxon>Basidiomycota</taxon>
        <taxon>Agaricomycotina</taxon>
        <taxon>Agaricomycetes</taxon>
        <taxon>Agaricomycetidae</taxon>
        <taxon>Boletales</taxon>
        <taxon>Paxilineae</taxon>
        <taxon>Paxillaceae</taxon>
        <taxon>Paxillus</taxon>
    </lineage>
</organism>
<reference evidence="5 6" key="1">
    <citation type="submission" date="2014-06" db="EMBL/GenBank/DDBJ databases">
        <authorList>
            <consortium name="DOE Joint Genome Institute"/>
            <person name="Kuo A."/>
            <person name="Kohler A."/>
            <person name="Nagy L.G."/>
            <person name="Floudas D."/>
            <person name="Copeland A."/>
            <person name="Barry K.W."/>
            <person name="Cichocki N."/>
            <person name="Veneault-Fourrey C."/>
            <person name="LaButti K."/>
            <person name="Lindquist E.A."/>
            <person name="Lipzen A."/>
            <person name="Lundell T."/>
            <person name="Morin E."/>
            <person name="Murat C."/>
            <person name="Sun H."/>
            <person name="Tunlid A."/>
            <person name="Henrissat B."/>
            <person name="Grigoriev I.V."/>
            <person name="Hibbett D.S."/>
            <person name="Martin F."/>
            <person name="Nordberg H.P."/>
            <person name="Cantor M.N."/>
            <person name="Hua S.X."/>
        </authorList>
    </citation>
    <scope>NUCLEOTIDE SEQUENCE [LARGE SCALE GENOMIC DNA]</scope>
    <source>
        <strain evidence="5 6">ATCC 200175</strain>
    </source>
</reference>
<dbReference type="InterPro" id="IPR001680">
    <property type="entry name" value="WD40_rpt"/>
</dbReference>
<dbReference type="HOGENOM" id="CLU_581519_0_0_1"/>
<evidence type="ECO:0000313" key="6">
    <source>
        <dbReference type="Proteomes" id="UP000053647"/>
    </source>
</evidence>
<evidence type="ECO:0000313" key="5">
    <source>
        <dbReference type="EMBL" id="KIJ08040.1"/>
    </source>
</evidence>
<sequence>MAPSTESMFLTPVPQRRHAAVLDAGALDVDIQAPSHHAKEPRPSSQTPLKVLEGHTGAVTGLAFFPDGRRLVSSSTDRTLIIWDVSSTGKKVERKLTGHTDRINSVAVTPDGSIIASGSVDGTLRIWDGTSGNQIGKPIAVDQSGPRGVWGVSFSPEGQQIAATRGGRVMIWDLQTRTLVTALETYGGVSYTTTFSHDGSRIAADAGGQSVCVWDPISGEVIFDSLKGHSDDIRWTAFTPDGRQLLTASQDQTICRWDMQSGIRLGVPLTGHSSWIYDGVLSHDGETLATASSDCTVRFWNLRTGNQKSRFLQHASSVYRMALSRDHSSPLLATGGLDNKVFIWDIKAGRINPLQSSTIRMQWKPVTSRTHPKTLRGGPRQNPGKRLAKTTEAKHHRHEDASICLQSVFWILGSEPKCPTMIAKASFGPDTTIFIRDLQVLTQQTRRRKRRTILTKTRSIPILNLTSSHD</sequence>
<proteinExistence type="predicted"/>
<feature type="repeat" description="WD" evidence="3">
    <location>
        <begin position="96"/>
        <end position="137"/>
    </location>
</feature>
<keyword evidence="6" id="KW-1185">Reference proteome</keyword>
<dbReference type="InterPro" id="IPR019775">
    <property type="entry name" value="WD40_repeat_CS"/>
</dbReference>
<dbReference type="PANTHER" id="PTHR22847:SF637">
    <property type="entry name" value="WD REPEAT DOMAIN 5B"/>
    <property type="match status" value="1"/>
</dbReference>
<dbReference type="PRINTS" id="PR00320">
    <property type="entry name" value="GPROTEINBRPT"/>
</dbReference>
<dbReference type="PRINTS" id="PR00319">
    <property type="entry name" value="GPROTEINB"/>
</dbReference>
<evidence type="ECO:0000256" key="3">
    <source>
        <dbReference type="PROSITE-ProRule" id="PRU00221"/>
    </source>
</evidence>
<dbReference type="SMART" id="SM00320">
    <property type="entry name" value="WD40"/>
    <property type="match status" value="7"/>
</dbReference>
<dbReference type="InterPro" id="IPR036322">
    <property type="entry name" value="WD40_repeat_dom_sf"/>
</dbReference>
<dbReference type="GO" id="GO:1990234">
    <property type="term" value="C:transferase complex"/>
    <property type="evidence" value="ECO:0007669"/>
    <property type="project" value="UniProtKB-ARBA"/>
</dbReference>
<gene>
    <name evidence="5" type="ORF">PAXINDRAFT_173117</name>
</gene>
<dbReference type="CDD" id="cd00200">
    <property type="entry name" value="WD40"/>
    <property type="match status" value="1"/>
</dbReference>
<dbReference type="SUPFAM" id="SSF50978">
    <property type="entry name" value="WD40 repeat-like"/>
    <property type="match status" value="1"/>
</dbReference>
<accession>A0A0C9SY38</accession>
<protein>
    <submittedName>
        <fullName evidence="5">Unplaced genomic scaffold PAXINscaffold_393, whole genome shotgun sequence</fullName>
    </submittedName>
</protein>
<feature type="repeat" description="WD" evidence="3">
    <location>
        <begin position="226"/>
        <end position="267"/>
    </location>
</feature>
<feature type="repeat" description="WD" evidence="3">
    <location>
        <begin position="269"/>
        <end position="310"/>
    </location>
</feature>
<dbReference type="InterPro" id="IPR020472">
    <property type="entry name" value="WD40_PAC1"/>
</dbReference>
<dbReference type="InterPro" id="IPR001632">
    <property type="entry name" value="WD40_G-protein_beta-like"/>
</dbReference>
<dbReference type="AlphaFoldDB" id="A0A0C9SY38"/>
<keyword evidence="1 3" id="KW-0853">WD repeat</keyword>
<evidence type="ECO:0000256" key="2">
    <source>
        <dbReference type="ARBA" id="ARBA00022737"/>
    </source>
</evidence>
<dbReference type="PANTHER" id="PTHR22847">
    <property type="entry name" value="WD40 REPEAT PROTEIN"/>
    <property type="match status" value="1"/>
</dbReference>
<reference evidence="6" key="2">
    <citation type="submission" date="2015-01" db="EMBL/GenBank/DDBJ databases">
        <title>Evolutionary Origins and Diversification of the Mycorrhizal Mutualists.</title>
        <authorList>
            <consortium name="DOE Joint Genome Institute"/>
            <consortium name="Mycorrhizal Genomics Consortium"/>
            <person name="Kohler A."/>
            <person name="Kuo A."/>
            <person name="Nagy L.G."/>
            <person name="Floudas D."/>
            <person name="Copeland A."/>
            <person name="Barry K.W."/>
            <person name="Cichocki N."/>
            <person name="Veneault-Fourrey C."/>
            <person name="LaButti K."/>
            <person name="Lindquist E.A."/>
            <person name="Lipzen A."/>
            <person name="Lundell T."/>
            <person name="Morin E."/>
            <person name="Murat C."/>
            <person name="Riley R."/>
            <person name="Ohm R."/>
            <person name="Sun H."/>
            <person name="Tunlid A."/>
            <person name="Henrissat B."/>
            <person name="Grigoriev I.V."/>
            <person name="Hibbett D.S."/>
            <person name="Martin F."/>
        </authorList>
    </citation>
    <scope>NUCLEOTIDE SEQUENCE [LARGE SCALE GENOMIC DNA]</scope>
    <source>
        <strain evidence="6">ATCC 200175</strain>
    </source>
</reference>
<dbReference type="PROSITE" id="PS50082">
    <property type="entry name" value="WD_REPEATS_2"/>
    <property type="match status" value="5"/>
</dbReference>
<dbReference type="OrthoDB" id="538223at2759"/>